<dbReference type="InterPro" id="IPR001753">
    <property type="entry name" value="Enoyl-CoA_hydra/iso"/>
</dbReference>
<sequence>MSYDGYTTFSVAVAHGIAHVVIDNGDINLLDGAMFAEMARVAGVLAADDNVRVVVLSSANPDFFIAHFDVSLILRFPTGQQVSPTELNPFHAMCEAFRTMPKATIAVIEGRVGGGGSELALSCDMRFALSGKAVFSQPEVALGIIPGGSGTVRLSRLIGRSRSLEVVLGCDDVAADLAESWGWVNRSMSAAELWPHVNNLAARIASFPAHAVAAAKASVLRSDKEIVPDLIAEGAAFQATLGGPGAREAMQRFMSSGGQTPQGELRLGALVGELGEPTA</sequence>
<reference evidence="1" key="1">
    <citation type="submission" date="2020-05" db="EMBL/GenBank/DDBJ databases">
        <authorList>
            <person name="Chiriac C."/>
            <person name="Salcher M."/>
            <person name="Ghai R."/>
            <person name="Kavagutti S V."/>
        </authorList>
    </citation>
    <scope>NUCLEOTIDE SEQUENCE</scope>
</reference>
<dbReference type="Pfam" id="PF00378">
    <property type="entry name" value="ECH_1"/>
    <property type="match status" value="1"/>
</dbReference>
<dbReference type="AlphaFoldDB" id="A0A6J6YHT7"/>
<dbReference type="Gene3D" id="3.90.226.10">
    <property type="entry name" value="2-enoyl-CoA Hydratase, Chain A, domain 1"/>
    <property type="match status" value="1"/>
</dbReference>
<evidence type="ECO:0000313" key="1">
    <source>
        <dbReference type="EMBL" id="CAB4808579.1"/>
    </source>
</evidence>
<protein>
    <submittedName>
        <fullName evidence="1">Unannotated protein</fullName>
    </submittedName>
</protein>
<proteinExistence type="predicted"/>
<dbReference type="PANTHER" id="PTHR43459:SF1">
    <property type="entry name" value="EG:BACN32G11.4 PROTEIN"/>
    <property type="match status" value="1"/>
</dbReference>
<dbReference type="InterPro" id="IPR029045">
    <property type="entry name" value="ClpP/crotonase-like_dom_sf"/>
</dbReference>
<dbReference type="CDD" id="cd06558">
    <property type="entry name" value="crotonase-like"/>
    <property type="match status" value="1"/>
</dbReference>
<accession>A0A6J6YHT7</accession>
<dbReference type="InterPro" id="IPR018376">
    <property type="entry name" value="Enoyl-CoA_hyd/isom_CS"/>
</dbReference>
<dbReference type="EMBL" id="CAFAAI010000266">
    <property type="protein sequence ID" value="CAB4808579.1"/>
    <property type="molecule type" value="Genomic_DNA"/>
</dbReference>
<dbReference type="GO" id="GO:0003824">
    <property type="term" value="F:catalytic activity"/>
    <property type="evidence" value="ECO:0007669"/>
    <property type="project" value="InterPro"/>
</dbReference>
<organism evidence="1">
    <name type="scientific">freshwater metagenome</name>
    <dbReference type="NCBI Taxonomy" id="449393"/>
    <lineage>
        <taxon>unclassified sequences</taxon>
        <taxon>metagenomes</taxon>
        <taxon>ecological metagenomes</taxon>
    </lineage>
</organism>
<dbReference type="PROSITE" id="PS00166">
    <property type="entry name" value="ENOYL_COA_HYDRATASE"/>
    <property type="match status" value="1"/>
</dbReference>
<dbReference type="PANTHER" id="PTHR43459">
    <property type="entry name" value="ENOYL-COA HYDRATASE"/>
    <property type="match status" value="1"/>
</dbReference>
<gene>
    <name evidence="1" type="ORF">UFOPK2992_01423</name>
</gene>
<dbReference type="SUPFAM" id="SSF52096">
    <property type="entry name" value="ClpP/crotonase"/>
    <property type="match status" value="1"/>
</dbReference>
<name>A0A6J6YHT7_9ZZZZ</name>